<comment type="caution">
    <text evidence="2">The sequence shown here is derived from an EMBL/GenBank/DDBJ whole genome shotgun (WGS) entry which is preliminary data.</text>
</comment>
<name>A0A8K1CD92_PYTOL</name>
<keyword evidence="1" id="KW-0812">Transmembrane</keyword>
<reference evidence="2" key="1">
    <citation type="submission" date="2019-03" db="EMBL/GenBank/DDBJ databases">
        <title>Long read genome sequence of the mycoparasitic Pythium oligandrum ATCC 38472 isolated from sugarbeet rhizosphere.</title>
        <authorList>
            <person name="Gaulin E."/>
        </authorList>
    </citation>
    <scope>NUCLEOTIDE SEQUENCE</scope>
    <source>
        <strain evidence="2">ATCC 38472_TT</strain>
    </source>
</reference>
<proteinExistence type="predicted"/>
<dbReference type="OrthoDB" id="126668at2759"/>
<gene>
    <name evidence="2" type="ORF">Poli38472_013729</name>
</gene>
<organism evidence="2 3">
    <name type="scientific">Pythium oligandrum</name>
    <name type="common">Mycoparasitic fungus</name>
    <dbReference type="NCBI Taxonomy" id="41045"/>
    <lineage>
        <taxon>Eukaryota</taxon>
        <taxon>Sar</taxon>
        <taxon>Stramenopiles</taxon>
        <taxon>Oomycota</taxon>
        <taxon>Peronosporomycetes</taxon>
        <taxon>Pythiales</taxon>
        <taxon>Pythiaceae</taxon>
        <taxon>Pythium</taxon>
    </lineage>
</organism>
<keyword evidence="1" id="KW-0472">Membrane</keyword>
<dbReference type="Proteomes" id="UP000794436">
    <property type="component" value="Unassembled WGS sequence"/>
</dbReference>
<keyword evidence="1" id="KW-1133">Transmembrane helix</keyword>
<accession>A0A8K1CD92</accession>
<keyword evidence="3" id="KW-1185">Reference proteome</keyword>
<evidence type="ECO:0000256" key="1">
    <source>
        <dbReference type="SAM" id="Phobius"/>
    </source>
</evidence>
<protein>
    <submittedName>
        <fullName evidence="2">Uncharacterized protein</fullName>
    </submittedName>
</protein>
<dbReference type="EMBL" id="SPLM01000077">
    <property type="protein sequence ID" value="TMW61266.1"/>
    <property type="molecule type" value="Genomic_DNA"/>
</dbReference>
<evidence type="ECO:0000313" key="3">
    <source>
        <dbReference type="Proteomes" id="UP000794436"/>
    </source>
</evidence>
<feature type="transmembrane region" description="Helical" evidence="1">
    <location>
        <begin position="518"/>
        <end position="540"/>
    </location>
</feature>
<sequence>MEADEAVEALLTPWWRAFPSGSLILSHEGEYVTDRVATAVLEVPLSAPGDQDFVTWRQHCEALSLLFLASAMEPRVFFRMAKAHCRYDPLDFTGSEPRTWQLRVLIFAEDFAPPHAQWPVEALSVLLFPPDGRSKAYKTTRRKLLERVKRPEEYEKLVFPMVVWIGKEVKEAIVASTLRRIVQLHTARVFATRGTRSLGSCFFVDSVDLRVRNLAYSDALISSMELVAATPGLGFQTLDFGGSRKKSSDSSSIHRWMQAATGSSRDNSQSSRKRRISIQSLSDHEFAQFCAALIRSRDVHKVVLTNVLSCPSDHWNPAHRWAWLLYTLFRPESQHSVTSVSIVQDAIQLSDILSLCVDTSASDPLNDTTARAESPQPSPIRTHSVGRLVLSLKTIEDCGVKALLELVGWPLTHLSLSLHNQDAFDESYLAHVLNCSPNLVRLEAHSLLIDSFQPFLDAYESNQCRISSLELTRCLVRDRHSVFAFVDALRDPQHAITKTLRYLELQLGQHTAGMSDGLLMSFLFMLQVNCILQVVVLFVSKDQYDRFEPRFRALNGFIRRPLSLSAKYAFLSNIKQEKETTTPRAIGQLDSLVVSKIFAFASEEETRTVVLHVDE</sequence>
<evidence type="ECO:0000313" key="2">
    <source>
        <dbReference type="EMBL" id="TMW61266.1"/>
    </source>
</evidence>
<dbReference type="AlphaFoldDB" id="A0A8K1CD92"/>